<accession>A0A1I6FIJ2</accession>
<feature type="domain" description="NAD-dependent epimerase/dehydratase" evidence="3">
    <location>
        <begin position="11"/>
        <end position="195"/>
    </location>
</feature>
<proteinExistence type="inferred from homology"/>
<sequence length="281" mass="30184">MSSATVRSRRPAVPGRYEVVEADLTSDAGWAEAMKGVRYVLHVASPMSGSADLVGPAREGTLRVLRFAVEAGVERVVMTSSCAAATPPEGSTGSFDETVWTDPSGVGIDEYRRSKLLAEQAAWEFMRHKDTSLVTVLPGAVFGPIQTRANMGSVRVIERILGGMPGVPRIGLNIVDVRDAADLHVRAMTAPDAAGERFIAVSEFMWMADVARSLDAPSRELPNFVVRAASLVAKDMRPLVPMLGRGYSYTHAKASSMLGWAPRPARDTVVECAASLRQRAS</sequence>
<dbReference type="Proteomes" id="UP000198583">
    <property type="component" value="Unassembled WGS sequence"/>
</dbReference>
<evidence type="ECO:0000256" key="1">
    <source>
        <dbReference type="ARBA" id="ARBA00023002"/>
    </source>
</evidence>
<dbReference type="EMBL" id="FOYL01000021">
    <property type="protein sequence ID" value="SFR29761.1"/>
    <property type="molecule type" value="Genomic_DNA"/>
</dbReference>
<evidence type="ECO:0000313" key="5">
    <source>
        <dbReference type="Proteomes" id="UP000198583"/>
    </source>
</evidence>
<evidence type="ECO:0000313" key="4">
    <source>
        <dbReference type="EMBL" id="SFR29761.1"/>
    </source>
</evidence>
<dbReference type="SUPFAM" id="SSF51735">
    <property type="entry name" value="NAD(P)-binding Rossmann-fold domains"/>
    <property type="match status" value="1"/>
</dbReference>
<evidence type="ECO:0000259" key="3">
    <source>
        <dbReference type="Pfam" id="PF01370"/>
    </source>
</evidence>
<organism evidence="4 5">
    <name type="scientific">Lentzea waywayandensis</name>
    <dbReference type="NCBI Taxonomy" id="84724"/>
    <lineage>
        <taxon>Bacteria</taxon>
        <taxon>Bacillati</taxon>
        <taxon>Actinomycetota</taxon>
        <taxon>Actinomycetes</taxon>
        <taxon>Pseudonocardiales</taxon>
        <taxon>Pseudonocardiaceae</taxon>
        <taxon>Lentzea</taxon>
    </lineage>
</organism>
<dbReference type="Gene3D" id="3.40.50.720">
    <property type="entry name" value="NAD(P)-binding Rossmann-like Domain"/>
    <property type="match status" value="1"/>
</dbReference>
<comment type="similarity">
    <text evidence="2">Belongs to the NAD(P)-dependent epimerase/dehydratase family. Dihydroflavonol-4-reductase subfamily.</text>
</comment>
<dbReference type="PANTHER" id="PTHR10366">
    <property type="entry name" value="NAD DEPENDENT EPIMERASE/DEHYDRATASE"/>
    <property type="match status" value="1"/>
</dbReference>
<dbReference type="GO" id="GO:0016616">
    <property type="term" value="F:oxidoreductase activity, acting on the CH-OH group of donors, NAD or NADP as acceptor"/>
    <property type="evidence" value="ECO:0007669"/>
    <property type="project" value="TreeGrafter"/>
</dbReference>
<dbReference type="Pfam" id="PF01370">
    <property type="entry name" value="Epimerase"/>
    <property type="match status" value="1"/>
</dbReference>
<dbReference type="InterPro" id="IPR036291">
    <property type="entry name" value="NAD(P)-bd_dom_sf"/>
</dbReference>
<keyword evidence="1" id="KW-0560">Oxidoreductase</keyword>
<dbReference type="InterPro" id="IPR001509">
    <property type="entry name" value="Epimerase_deHydtase"/>
</dbReference>
<dbReference type="STRING" id="84724.SAMN04488564_12185"/>
<dbReference type="InterPro" id="IPR050425">
    <property type="entry name" value="NAD(P)_dehydrat-like"/>
</dbReference>
<dbReference type="AlphaFoldDB" id="A0A1I6FIJ2"/>
<protein>
    <submittedName>
        <fullName evidence="4">Nucleoside-diphosphate-sugar epimerase</fullName>
    </submittedName>
</protein>
<reference evidence="5" key="1">
    <citation type="submission" date="2016-10" db="EMBL/GenBank/DDBJ databases">
        <authorList>
            <person name="Varghese N."/>
            <person name="Submissions S."/>
        </authorList>
    </citation>
    <scope>NUCLEOTIDE SEQUENCE [LARGE SCALE GENOMIC DNA]</scope>
    <source>
        <strain evidence="5">DSM 44232</strain>
    </source>
</reference>
<dbReference type="PANTHER" id="PTHR10366:SF564">
    <property type="entry name" value="STEROL-4-ALPHA-CARBOXYLATE 3-DEHYDROGENASE, DECARBOXYLATING"/>
    <property type="match status" value="1"/>
</dbReference>
<evidence type="ECO:0000256" key="2">
    <source>
        <dbReference type="ARBA" id="ARBA00023445"/>
    </source>
</evidence>
<name>A0A1I6FIJ2_9PSEU</name>
<dbReference type="OrthoDB" id="9778052at2"/>
<gene>
    <name evidence="4" type="ORF">SAMN04488564_12185</name>
</gene>
<keyword evidence="5" id="KW-1185">Reference proteome</keyword>
<dbReference type="RefSeq" id="WP_093606143.1">
    <property type="nucleotide sequence ID" value="NZ_FOYL01000021.1"/>
</dbReference>